<keyword evidence="5" id="KW-0378">Hydrolase</keyword>
<dbReference type="Pfam" id="PF00884">
    <property type="entry name" value="Sulfatase"/>
    <property type="match status" value="1"/>
</dbReference>
<dbReference type="AlphaFoldDB" id="A0A504JHG6"/>
<dbReference type="PANTHER" id="PTHR42693">
    <property type="entry name" value="ARYLSULFATASE FAMILY MEMBER"/>
    <property type="match status" value="1"/>
</dbReference>
<keyword evidence="4 7" id="KW-0732">Signal</keyword>
<keyword evidence="3" id="KW-0479">Metal-binding</keyword>
<dbReference type="GO" id="GO:0004065">
    <property type="term" value="F:arylsulfatase activity"/>
    <property type="evidence" value="ECO:0007669"/>
    <property type="project" value="TreeGrafter"/>
</dbReference>
<dbReference type="OrthoDB" id="975025at2"/>
<evidence type="ECO:0000256" key="5">
    <source>
        <dbReference type="ARBA" id="ARBA00022801"/>
    </source>
</evidence>
<proteinExistence type="inferred from homology"/>
<dbReference type="GO" id="GO:0046872">
    <property type="term" value="F:metal ion binding"/>
    <property type="evidence" value="ECO:0007669"/>
    <property type="project" value="UniProtKB-KW"/>
</dbReference>
<evidence type="ECO:0000313" key="9">
    <source>
        <dbReference type="EMBL" id="TPN86229.1"/>
    </source>
</evidence>
<reference evidence="9 10" key="1">
    <citation type="submission" date="2019-06" db="EMBL/GenBank/DDBJ databases">
        <authorList>
            <person name="Meng X."/>
        </authorList>
    </citation>
    <scope>NUCLEOTIDE SEQUENCE [LARGE SCALE GENOMIC DNA]</scope>
    <source>
        <strain evidence="9 10">M625</strain>
    </source>
</reference>
<protein>
    <submittedName>
        <fullName evidence="9">Sulfatase</fullName>
    </submittedName>
</protein>
<keyword evidence="10" id="KW-1185">Reference proteome</keyword>
<comment type="caution">
    <text evidence="9">The sequence shown here is derived from an EMBL/GenBank/DDBJ whole genome shotgun (WGS) entry which is preliminary data.</text>
</comment>
<dbReference type="InterPro" id="IPR000917">
    <property type="entry name" value="Sulfatase_N"/>
</dbReference>
<dbReference type="InterPro" id="IPR024607">
    <property type="entry name" value="Sulfatase_CS"/>
</dbReference>
<dbReference type="PANTHER" id="PTHR42693:SF42">
    <property type="entry name" value="ARYLSULFATASE G"/>
    <property type="match status" value="1"/>
</dbReference>
<evidence type="ECO:0000256" key="2">
    <source>
        <dbReference type="ARBA" id="ARBA00008779"/>
    </source>
</evidence>
<evidence type="ECO:0000313" key="10">
    <source>
        <dbReference type="Proteomes" id="UP000315540"/>
    </source>
</evidence>
<dbReference type="PROSITE" id="PS51257">
    <property type="entry name" value="PROKAR_LIPOPROTEIN"/>
    <property type="match status" value="1"/>
</dbReference>
<dbReference type="EMBL" id="VFWZ01000003">
    <property type="protein sequence ID" value="TPN86229.1"/>
    <property type="molecule type" value="Genomic_DNA"/>
</dbReference>
<evidence type="ECO:0000256" key="7">
    <source>
        <dbReference type="SAM" id="SignalP"/>
    </source>
</evidence>
<accession>A0A504JHG6</accession>
<dbReference type="Gene3D" id="3.40.720.10">
    <property type="entry name" value="Alkaline Phosphatase, subunit A"/>
    <property type="match status" value="1"/>
</dbReference>
<evidence type="ECO:0000256" key="1">
    <source>
        <dbReference type="ARBA" id="ARBA00001913"/>
    </source>
</evidence>
<gene>
    <name evidence="9" type="ORF">FHK87_13250</name>
</gene>
<feature type="chain" id="PRO_5021395192" evidence="7">
    <location>
        <begin position="24"/>
        <end position="469"/>
    </location>
</feature>
<feature type="domain" description="Sulfatase N-terminal" evidence="8">
    <location>
        <begin position="36"/>
        <end position="360"/>
    </location>
</feature>
<dbReference type="PROSITE" id="PS00523">
    <property type="entry name" value="SULFATASE_1"/>
    <property type="match status" value="1"/>
</dbReference>
<dbReference type="SUPFAM" id="SSF53649">
    <property type="entry name" value="Alkaline phosphatase-like"/>
    <property type="match status" value="1"/>
</dbReference>
<dbReference type="CDD" id="cd16144">
    <property type="entry name" value="ARS_like"/>
    <property type="match status" value="1"/>
</dbReference>
<evidence type="ECO:0000256" key="3">
    <source>
        <dbReference type="ARBA" id="ARBA00022723"/>
    </source>
</evidence>
<comment type="cofactor">
    <cofactor evidence="1">
        <name>Ca(2+)</name>
        <dbReference type="ChEBI" id="CHEBI:29108"/>
    </cofactor>
</comment>
<dbReference type="Gene3D" id="3.30.1120.10">
    <property type="match status" value="1"/>
</dbReference>
<evidence type="ECO:0000256" key="4">
    <source>
        <dbReference type="ARBA" id="ARBA00022729"/>
    </source>
</evidence>
<dbReference type="InterPro" id="IPR050738">
    <property type="entry name" value="Sulfatase"/>
</dbReference>
<evidence type="ECO:0000259" key="8">
    <source>
        <dbReference type="Pfam" id="PF00884"/>
    </source>
</evidence>
<sequence>MRNNKQILGALLAIALLSFSSCKEPKKKQEQKPKKPNIVLLFVDDYGWADIGYRNDSFKTPNLNKLKTESLEFQKAYIPTPTCSPSRYSLLTGKEAVRGEMVRHIKIDPDNPDAKYSFWPKDPAQMPSINYMPLQEITYAERLKEFGYYNMFIGKWHLGHKKHYPTKQGFDKSYGVTDAGHPKSYYYPFFKPQDDPNGFLQSGVQEGDYLTSVLTDGAVDFIKDYNKEEPFMLSFWYYSVHTPTIGRKDLLEKYKKADIEEKYANHHAMVEAVDQSVGRVRKALEEKGIADNTIIIVLSDQGGMYKNGPLRGGKKGGDTLGEGGARVPFMIYYPGVTKPNSVSKVPVQSIDIYPTLIEIASGKICEDKQINGVSLLPILKGNTIQKRNLYFFRSYEDQYAAVISDHWKLIKYRSGKFQLYNLEKDISETKNLIGQGLPIENQLKTDLASWEEEAVPKYKMKKNNDNNES</sequence>
<keyword evidence="6" id="KW-0106">Calcium</keyword>
<dbReference type="InterPro" id="IPR017850">
    <property type="entry name" value="Alkaline_phosphatase_core_sf"/>
</dbReference>
<feature type="signal peptide" evidence="7">
    <location>
        <begin position="1"/>
        <end position="23"/>
    </location>
</feature>
<evidence type="ECO:0000256" key="6">
    <source>
        <dbReference type="ARBA" id="ARBA00022837"/>
    </source>
</evidence>
<organism evidence="9 10">
    <name type="scientific">Aquimarina algicola</name>
    <dbReference type="NCBI Taxonomy" id="2589995"/>
    <lineage>
        <taxon>Bacteria</taxon>
        <taxon>Pseudomonadati</taxon>
        <taxon>Bacteroidota</taxon>
        <taxon>Flavobacteriia</taxon>
        <taxon>Flavobacteriales</taxon>
        <taxon>Flavobacteriaceae</taxon>
        <taxon>Aquimarina</taxon>
    </lineage>
</organism>
<dbReference type="Proteomes" id="UP000315540">
    <property type="component" value="Unassembled WGS sequence"/>
</dbReference>
<comment type="similarity">
    <text evidence="2">Belongs to the sulfatase family.</text>
</comment>
<name>A0A504JHG6_9FLAO</name>
<dbReference type="RefSeq" id="WP_140593702.1">
    <property type="nucleotide sequence ID" value="NZ_VFWZ01000003.1"/>
</dbReference>